<dbReference type="Pfam" id="PF08113">
    <property type="entry name" value="CoxIIa"/>
    <property type="match status" value="1"/>
</dbReference>
<evidence type="ECO:0000313" key="3">
    <source>
        <dbReference type="Proteomes" id="UP000625804"/>
    </source>
</evidence>
<sequence>MSKKEIYPKTEFEDRSSLKGTLFCATILGIIMLVSWFYVFNIFVQR</sequence>
<gene>
    <name evidence="2" type="ORF">HR057_04255</name>
</gene>
<organism evidence="2 3">
    <name type="scientific">Calidifontibacillus erzurumensis</name>
    <dbReference type="NCBI Taxonomy" id="2741433"/>
    <lineage>
        <taxon>Bacteria</taxon>
        <taxon>Bacillati</taxon>
        <taxon>Bacillota</taxon>
        <taxon>Bacilli</taxon>
        <taxon>Bacillales</taxon>
        <taxon>Bacillaceae</taxon>
        <taxon>Calidifontibacillus/Schinkia group</taxon>
        <taxon>Calidifontibacillus</taxon>
    </lineage>
</organism>
<comment type="caution">
    <text evidence="2">The sequence shown here is derived from an EMBL/GenBank/DDBJ whole genome shotgun (WGS) entry which is preliminary data.</text>
</comment>
<proteinExistence type="predicted"/>
<dbReference type="InterPro" id="IPR012538">
    <property type="entry name" value="Cyt_c_oxidase_su2a"/>
</dbReference>
<name>A0A8J8KAU6_9BACI</name>
<keyword evidence="1" id="KW-1133">Transmembrane helix</keyword>
<keyword evidence="1" id="KW-0812">Transmembrane</keyword>
<evidence type="ECO:0000313" key="2">
    <source>
        <dbReference type="EMBL" id="NSL50977.1"/>
    </source>
</evidence>
<dbReference type="AlphaFoldDB" id="A0A8J8KAU6"/>
<reference evidence="2" key="1">
    <citation type="submission" date="2020-06" db="EMBL/GenBank/DDBJ databases">
        <title>A novel thermopfilic bacterium from Erzurum, Turkey.</title>
        <authorList>
            <person name="Adiguzel A."/>
            <person name="Ay H."/>
            <person name="Baltaci M.O."/>
        </authorList>
    </citation>
    <scope>NUCLEOTIDE SEQUENCE</scope>
    <source>
        <strain evidence="2">P2</strain>
    </source>
</reference>
<accession>A0A8J8KAU6</accession>
<feature type="transmembrane region" description="Helical" evidence="1">
    <location>
        <begin position="21"/>
        <end position="44"/>
    </location>
</feature>
<dbReference type="EMBL" id="JABTTE010000003">
    <property type="protein sequence ID" value="NSL50977.1"/>
    <property type="molecule type" value="Genomic_DNA"/>
</dbReference>
<keyword evidence="1" id="KW-0472">Membrane</keyword>
<protein>
    <submittedName>
        <fullName evidence="2">Cytochrome c oxidase subunit 2A</fullName>
    </submittedName>
</protein>
<keyword evidence="3" id="KW-1185">Reference proteome</keyword>
<evidence type="ECO:0000256" key="1">
    <source>
        <dbReference type="SAM" id="Phobius"/>
    </source>
</evidence>
<dbReference type="RefSeq" id="WP_173730178.1">
    <property type="nucleotide sequence ID" value="NZ_JABTTE010000003.1"/>
</dbReference>
<dbReference type="Proteomes" id="UP000625804">
    <property type="component" value="Unassembled WGS sequence"/>
</dbReference>